<evidence type="ECO:0000313" key="8">
    <source>
        <dbReference type="Proteomes" id="UP000325440"/>
    </source>
</evidence>
<dbReference type="PIRSF" id="PIRSF037637">
    <property type="entry name" value="HDAC_SAP18"/>
    <property type="match status" value="1"/>
</dbReference>
<reference evidence="7 8" key="1">
    <citation type="submission" date="2019-08" db="EMBL/GenBank/DDBJ databases">
        <authorList>
            <person name="Alioto T."/>
            <person name="Alioto T."/>
            <person name="Gomez Garrido J."/>
        </authorList>
    </citation>
    <scope>NUCLEOTIDE SEQUENCE [LARGE SCALE GENOMIC DNA]</scope>
</reference>
<dbReference type="AlphaFoldDB" id="A0A5E4MY78"/>
<dbReference type="Gene3D" id="3.10.20.550">
    <property type="entry name" value="ASAP complex, SAP18 subunit"/>
    <property type="match status" value="1"/>
</dbReference>
<evidence type="ECO:0000256" key="1">
    <source>
        <dbReference type="ARBA" id="ARBA00009143"/>
    </source>
</evidence>
<dbReference type="Pfam" id="PF06487">
    <property type="entry name" value="SAP18"/>
    <property type="match status" value="1"/>
</dbReference>
<dbReference type="EMBL" id="CABPRJ010001444">
    <property type="protein sequence ID" value="VVC37306.1"/>
    <property type="molecule type" value="Genomic_DNA"/>
</dbReference>
<dbReference type="PANTHER" id="PTHR13082:SF0">
    <property type="entry name" value="HISTONE DEACETYLASE COMPLEX SUBUNIT SAP18"/>
    <property type="match status" value="1"/>
</dbReference>
<dbReference type="GO" id="GO:0005634">
    <property type="term" value="C:nucleus"/>
    <property type="evidence" value="ECO:0007669"/>
    <property type="project" value="TreeGrafter"/>
</dbReference>
<accession>A0A5E4MY78</accession>
<sequence length="165" mass="19041">MAAVESLVKVEEKPVNREKTCPLLLRVFCAMGHHNSLNEYFRGTVPGNELQIYTWMDATLRELTGLIKEVNIESRVRGTTFDFVLVTPEYNSPRFNGFEIGTTVAGNRSTDDTKTLGNTRFTIGDYLDVCITPPDRFIRRPMRYQFEVLKRKKNKFQNANVNREN</sequence>
<evidence type="ECO:0000256" key="5">
    <source>
        <dbReference type="ARBA" id="ARBA00023163"/>
    </source>
</evidence>
<dbReference type="FunFam" id="3.10.20.550:FF:000001">
    <property type="entry name" value="Histone deacetylase complex subunit SAP18"/>
    <property type="match status" value="1"/>
</dbReference>
<name>A0A5E4MY78_9HEMI</name>
<evidence type="ECO:0000256" key="3">
    <source>
        <dbReference type="ARBA" id="ARBA00022491"/>
    </source>
</evidence>
<keyword evidence="8" id="KW-1185">Reference proteome</keyword>
<dbReference type="PANTHER" id="PTHR13082">
    <property type="entry name" value="SAP18"/>
    <property type="match status" value="1"/>
</dbReference>
<organism evidence="7 8">
    <name type="scientific">Cinara cedri</name>
    <dbReference type="NCBI Taxonomy" id="506608"/>
    <lineage>
        <taxon>Eukaryota</taxon>
        <taxon>Metazoa</taxon>
        <taxon>Ecdysozoa</taxon>
        <taxon>Arthropoda</taxon>
        <taxon>Hexapoda</taxon>
        <taxon>Insecta</taxon>
        <taxon>Pterygota</taxon>
        <taxon>Neoptera</taxon>
        <taxon>Paraneoptera</taxon>
        <taxon>Hemiptera</taxon>
        <taxon>Sternorrhyncha</taxon>
        <taxon>Aphidomorpha</taxon>
        <taxon>Aphidoidea</taxon>
        <taxon>Aphididae</taxon>
        <taxon>Lachninae</taxon>
        <taxon>Cinara</taxon>
    </lineage>
</organism>
<dbReference type="OrthoDB" id="440566at2759"/>
<keyword evidence="3" id="KW-0678">Repressor</keyword>
<proteinExistence type="inferred from homology"/>
<evidence type="ECO:0000256" key="6">
    <source>
        <dbReference type="ARBA" id="ARBA00030511"/>
    </source>
</evidence>
<comment type="similarity">
    <text evidence="1">Belongs to the SAP18 family.</text>
</comment>
<keyword evidence="5" id="KW-0804">Transcription</keyword>
<dbReference type="InterPro" id="IPR010516">
    <property type="entry name" value="SAP18"/>
</dbReference>
<evidence type="ECO:0000313" key="7">
    <source>
        <dbReference type="EMBL" id="VVC37306.1"/>
    </source>
</evidence>
<dbReference type="Proteomes" id="UP000325440">
    <property type="component" value="Unassembled WGS sequence"/>
</dbReference>
<dbReference type="GO" id="GO:0003714">
    <property type="term" value="F:transcription corepressor activity"/>
    <property type="evidence" value="ECO:0007669"/>
    <property type="project" value="InterPro"/>
</dbReference>
<dbReference type="InterPro" id="IPR017250">
    <property type="entry name" value="Hist_deAcase_cplx_SAP18"/>
</dbReference>
<gene>
    <name evidence="7" type="ORF">CINCED_3A005550</name>
</gene>
<keyword evidence="4" id="KW-0805">Transcription regulation</keyword>
<protein>
    <recommendedName>
        <fullName evidence="2">Histone deacetylase complex subunit SAP18</fullName>
    </recommendedName>
    <alternativeName>
        <fullName evidence="6">18 kDa Sin3-associated polypeptide</fullName>
    </alternativeName>
</protein>
<dbReference type="InterPro" id="IPR042534">
    <property type="entry name" value="SAP18_sf"/>
</dbReference>
<evidence type="ECO:0000256" key="4">
    <source>
        <dbReference type="ARBA" id="ARBA00023015"/>
    </source>
</evidence>
<evidence type="ECO:0000256" key="2">
    <source>
        <dbReference type="ARBA" id="ARBA00017426"/>
    </source>
</evidence>